<dbReference type="Pfam" id="PF00933">
    <property type="entry name" value="Glyco_hydro_3"/>
    <property type="match status" value="1"/>
</dbReference>
<dbReference type="InterPro" id="IPR036881">
    <property type="entry name" value="Glyco_hydro_3_C_sf"/>
</dbReference>
<dbReference type="InterPro" id="IPR050288">
    <property type="entry name" value="Cellulose_deg_GH3"/>
</dbReference>
<dbReference type="Pfam" id="PF14310">
    <property type="entry name" value="Fn3-like"/>
    <property type="match status" value="1"/>
</dbReference>
<dbReference type="RefSeq" id="WP_091181037.1">
    <property type="nucleotide sequence ID" value="NZ_FNRY01000001.1"/>
</dbReference>
<name>A0A1H4KD53_9MICO</name>
<dbReference type="Gene3D" id="3.20.20.300">
    <property type="entry name" value="Glycoside hydrolase, family 3, N-terminal domain"/>
    <property type="match status" value="1"/>
</dbReference>
<dbReference type="InterPro" id="IPR013783">
    <property type="entry name" value="Ig-like_fold"/>
</dbReference>
<dbReference type="AlphaFoldDB" id="A0A1H4KD53"/>
<dbReference type="InterPro" id="IPR036962">
    <property type="entry name" value="Glyco_hydro_3_N_sf"/>
</dbReference>
<dbReference type="SUPFAM" id="SSF52279">
    <property type="entry name" value="Beta-D-glucan exohydrolase, C-terminal domain"/>
    <property type="match status" value="1"/>
</dbReference>
<evidence type="ECO:0000259" key="4">
    <source>
        <dbReference type="PROSITE" id="PS51820"/>
    </source>
</evidence>
<protein>
    <submittedName>
        <fullName evidence="5">Beta-glucosidase</fullName>
    </submittedName>
</protein>
<sequence>MTDNNEDQRSHRIELTAADLTLEERLSLTSGDGPWTTPAVPRVGLSSIKMTDGSNGARGDSFHGSTSVCFPSGSSVGATWNTELAYELATLLAKECRRKQSDVLLGPTINLHRYPLAGRNFECYGEDPFHAGALARSVVRGLQDGGVAAVPKHLVVNDSEIERESVNVQVAERPLREVYLLPFEMAVRDGRSWAVMSAYNKLNGTHCSANHRLLSGILKDEWDFDGVVISDWGGVDSSVDAANAGLDIEMPGPPDYFGHHLEERIHDGTVADATVSDKANRVIKLARRVGAFDRTPGAETSVDDPADRELVRHAAIEGMVLLSNDGILPLKRSELRRLAVVGPKAALTAIQGGGSSLVNPAHEVNVLDGIKAAAGHKIEVLHAEGGSISRFAPVLTRSVLTSVDGHSGATLEYFRRGELVRTETVSKLELTWIGAPLPEVPMAETSVRATADLIVPATGEYTFGMVSAGHAVATIDGEIILDSDDAEGGGPHFFGRGSAETLHSLHLESGKRYRVVVDLETRTEKSATAGVILGMHAPQADDPMAEAVALSEDADAAVVVVGTGGEYEMEGGDRPSMELPGQQAELVRRVIACNPRTIVLVNAGAAVDLTPADGAAAQMFIGYAGQEIGAAVGDVLFGDADPGGRLPFSIPRRIEDAVELGYEGDGGAGWSGSGGTFTYADEGRIGYRHHEHSGVPALYPFGHGLSYGEVQIKNVQMQQNRQGALVTAELVNSGTRAATAVVQIYLKLADGDEPRKLVAFSKHKVAEGDRLPIEIPIEPRSFRQWSTNAGRWEHVAGSYRVDVAVSSNDTVVSRELNIR</sequence>
<dbReference type="Gene3D" id="2.60.40.10">
    <property type="entry name" value="Immunoglobulins"/>
    <property type="match status" value="1"/>
</dbReference>
<keyword evidence="3" id="KW-0326">Glycosidase</keyword>
<gene>
    <name evidence="5" type="ORF">SAMN04489806_1111</name>
</gene>
<evidence type="ECO:0000256" key="2">
    <source>
        <dbReference type="ARBA" id="ARBA00022801"/>
    </source>
</evidence>
<dbReference type="InterPro" id="IPR002772">
    <property type="entry name" value="Glyco_hydro_3_C"/>
</dbReference>
<dbReference type="SMART" id="SM00758">
    <property type="entry name" value="PA14"/>
    <property type="match status" value="1"/>
</dbReference>
<proteinExistence type="inferred from homology"/>
<accession>A0A1H4KD53</accession>
<dbReference type="InterPro" id="IPR037524">
    <property type="entry name" value="PA14/GLEYA"/>
</dbReference>
<evidence type="ECO:0000313" key="6">
    <source>
        <dbReference type="Proteomes" id="UP000199183"/>
    </source>
</evidence>
<evidence type="ECO:0000313" key="5">
    <source>
        <dbReference type="EMBL" id="SEB56196.1"/>
    </source>
</evidence>
<dbReference type="PROSITE" id="PS00775">
    <property type="entry name" value="GLYCOSYL_HYDROL_F3"/>
    <property type="match status" value="1"/>
</dbReference>
<dbReference type="InterPro" id="IPR011658">
    <property type="entry name" value="PA14_dom"/>
</dbReference>
<evidence type="ECO:0000256" key="1">
    <source>
        <dbReference type="ARBA" id="ARBA00005336"/>
    </source>
</evidence>
<keyword evidence="6" id="KW-1185">Reference proteome</keyword>
<dbReference type="Proteomes" id="UP000199183">
    <property type="component" value="Unassembled WGS sequence"/>
</dbReference>
<organism evidence="5 6">
    <name type="scientific">Paramicrobacterium humi</name>
    <dbReference type="NCBI Taxonomy" id="640635"/>
    <lineage>
        <taxon>Bacteria</taxon>
        <taxon>Bacillati</taxon>
        <taxon>Actinomycetota</taxon>
        <taxon>Actinomycetes</taxon>
        <taxon>Micrococcales</taxon>
        <taxon>Microbacteriaceae</taxon>
        <taxon>Paramicrobacterium</taxon>
    </lineage>
</organism>
<dbReference type="InterPro" id="IPR019800">
    <property type="entry name" value="Glyco_hydro_3_AS"/>
</dbReference>
<dbReference type="OrthoDB" id="3187421at2"/>
<evidence type="ECO:0000256" key="3">
    <source>
        <dbReference type="RuleBase" id="RU361161"/>
    </source>
</evidence>
<dbReference type="SUPFAM" id="SSF56988">
    <property type="entry name" value="Anthrax protective antigen"/>
    <property type="match status" value="1"/>
</dbReference>
<dbReference type="InterPro" id="IPR001764">
    <property type="entry name" value="Glyco_hydro_3_N"/>
</dbReference>
<dbReference type="PANTHER" id="PTHR42715">
    <property type="entry name" value="BETA-GLUCOSIDASE"/>
    <property type="match status" value="1"/>
</dbReference>
<reference evidence="5 6" key="1">
    <citation type="submission" date="2016-10" db="EMBL/GenBank/DDBJ databases">
        <authorList>
            <person name="de Groot N.N."/>
        </authorList>
    </citation>
    <scope>NUCLEOTIDE SEQUENCE [LARGE SCALE GENOMIC DNA]</scope>
    <source>
        <strain evidence="5 6">DSM 21799</strain>
    </source>
</reference>
<dbReference type="Gene3D" id="2.60.120.260">
    <property type="entry name" value="Galactose-binding domain-like"/>
    <property type="match status" value="1"/>
</dbReference>
<dbReference type="STRING" id="640635.SAMN04489806_1111"/>
<dbReference type="Gene3D" id="3.40.50.1700">
    <property type="entry name" value="Glycoside hydrolase family 3 C-terminal domain"/>
    <property type="match status" value="1"/>
</dbReference>
<dbReference type="PROSITE" id="PS51820">
    <property type="entry name" value="PA14"/>
    <property type="match status" value="1"/>
</dbReference>
<dbReference type="InterPro" id="IPR026891">
    <property type="entry name" value="Fn3-like"/>
</dbReference>
<dbReference type="Pfam" id="PF07691">
    <property type="entry name" value="PA14"/>
    <property type="match status" value="1"/>
</dbReference>
<dbReference type="SMART" id="SM01217">
    <property type="entry name" value="Fn3_like"/>
    <property type="match status" value="1"/>
</dbReference>
<comment type="similarity">
    <text evidence="1 3">Belongs to the glycosyl hydrolase 3 family.</text>
</comment>
<dbReference type="GO" id="GO:0008422">
    <property type="term" value="F:beta-glucosidase activity"/>
    <property type="evidence" value="ECO:0007669"/>
    <property type="project" value="TreeGrafter"/>
</dbReference>
<dbReference type="Pfam" id="PF01915">
    <property type="entry name" value="Glyco_hydro_3_C"/>
    <property type="match status" value="1"/>
</dbReference>
<keyword evidence="2 3" id="KW-0378">Hydrolase</keyword>
<dbReference type="GO" id="GO:0009251">
    <property type="term" value="P:glucan catabolic process"/>
    <property type="evidence" value="ECO:0007669"/>
    <property type="project" value="TreeGrafter"/>
</dbReference>
<dbReference type="EMBL" id="FNRY01000001">
    <property type="protein sequence ID" value="SEB56196.1"/>
    <property type="molecule type" value="Genomic_DNA"/>
</dbReference>
<dbReference type="InterPro" id="IPR017853">
    <property type="entry name" value="GH"/>
</dbReference>
<dbReference type="SUPFAM" id="SSF51445">
    <property type="entry name" value="(Trans)glycosidases"/>
    <property type="match status" value="1"/>
</dbReference>
<dbReference type="PRINTS" id="PR00133">
    <property type="entry name" value="GLHYDRLASE3"/>
</dbReference>
<feature type="domain" description="PA14" evidence="4">
    <location>
        <begin position="404"/>
        <end position="552"/>
    </location>
</feature>
<dbReference type="PANTHER" id="PTHR42715:SF3">
    <property type="entry name" value="BETA-GLUCOSIDASE B-RELATED"/>
    <property type="match status" value="1"/>
</dbReference>